<accession>A0A5B7GBM1</accession>
<reference evidence="2 3" key="1">
    <citation type="submission" date="2019-05" db="EMBL/GenBank/DDBJ databases">
        <title>Another draft genome of Portunus trituberculatus and its Hox gene families provides insights of decapod evolution.</title>
        <authorList>
            <person name="Jeong J.-H."/>
            <person name="Song I."/>
            <person name="Kim S."/>
            <person name="Choi T."/>
            <person name="Kim D."/>
            <person name="Ryu S."/>
            <person name="Kim W."/>
        </authorList>
    </citation>
    <scope>NUCLEOTIDE SEQUENCE [LARGE SCALE GENOMIC DNA]</scope>
    <source>
        <tissue evidence="2">Muscle</tissue>
    </source>
</reference>
<dbReference type="EMBL" id="VSRR010012847">
    <property type="protein sequence ID" value="MPC55049.1"/>
    <property type="molecule type" value="Genomic_DNA"/>
</dbReference>
<keyword evidence="3" id="KW-1185">Reference proteome</keyword>
<dbReference type="AlphaFoldDB" id="A0A5B7GBM1"/>
<evidence type="ECO:0000313" key="3">
    <source>
        <dbReference type="Proteomes" id="UP000324222"/>
    </source>
</evidence>
<sequence length="22" mass="2285">MTRAAGLKGAPRTNEGGVRGER</sequence>
<dbReference type="Proteomes" id="UP000324222">
    <property type="component" value="Unassembled WGS sequence"/>
</dbReference>
<organism evidence="2 3">
    <name type="scientific">Portunus trituberculatus</name>
    <name type="common">Swimming crab</name>
    <name type="synonym">Neptunus trituberculatus</name>
    <dbReference type="NCBI Taxonomy" id="210409"/>
    <lineage>
        <taxon>Eukaryota</taxon>
        <taxon>Metazoa</taxon>
        <taxon>Ecdysozoa</taxon>
        <taxon>Arthropoda</taxon>
        <taxon>Crustacea</taxon>
        <taxon>Multicrustacea</taxon>
        <taxon>Malacostraca</taxon>
        <taxon>Eumalacostraca</taxon>
        <taxon>Eucarida</taxon>
        <taxon>Decapoda</taxon>
        <taxon>Pleocyemata</taxon>
        <taxon>Brachyura</taxon>
        <taxon>Eubrachyura</taxon>
        <taxon>Portunoidea</taxon>
        <taxon>Portunidae</taxon>
        <taxon>Portuninae</taxon>
        <taxon>Portunus</taxon>
    </lineage>
</organism>
<protein>
    <submittedName>
        <fullName evidence="2">Uncharacterized protein</fullName>
    </submittedName>
</protein>
<name>A0A5B7GBM1_PORTR</name>
<feature type="region of interest" description="Disordered" evidence="1">
    <location>
        <begin position="1"/>
        <end position="22"/>
    </location>
</feature>
<proteinExistence type="predicted"/>
<evidence type="ECO:0000256" key="1">
    <source>
        <dbReference type="SAM" id="MobiDB-lite"/>
    </source>
</evidence>
<comment type="caution">
    <text evidence="2">The sequence shown here is derived from an EMBL/GenBank/DDBJ whole genome shotgun (WGS) entry which is preliminary data.</text>
</comment>
<gene>
    <name evidence="2" type="ORF">E2C01_048981</name>
</gene>
<evidence type="ECO:0000313" key="2">
    <source>
        <dbReference type="EMBL" id="MPC55049.1"/>
    </source>
</evidence>